<evidence type="ECO:0000256" key="1">
    <source>
        <dbReference type="SAM" id="MobiDB-lite"/>
    </source>
</evidence>
<comment type="caution">
    <text evidence="2">The sequence shown here is derived from an EMBL/GenBank/DDBJ whole genome shotgun (WGS) entry which is preliminary data.</text>
</comment>
<feature type="compositionally biased region" description="Basic residues" evidence="1">
    <location>
        <begin position="63"/>
        <end position="94"/>
    </location>
</feature>
<feature type="region of interest" description="Disordered" evidence="1">
    <location>
        <begin position="63"/>
        <end position="96"/>
    </location>
</feature>
<sequence length="369" mass="39958">MHGAHQRIGRRAGPIALAQQGQLQQARQVVRELPHQGLQHERGPRHIPLLDALERLQVELGGRARRLGRGRGHRGRRHPGRSRARGPRRGRLRGHQGGLRTMEGLKFGRPHAHQPLRDAVHLHRPQEEVTPRGERPDDVANGHLPGCRGEVGEHVAAEDELEVPEQIGQGTHQVRHGEGGDIAHPFQDDDLPLSGGAVQRKEVWAGVPPGPGAIGGAPGMGQARLVEVRAQHLHGHARGRGRHQTGGQRIRFLAGGAARAPAAQAGGVAAQHPGDPIPGDETEVLRVPVEVRLPHQRGAHDGLGERRLRVLEIGEQVHQGAPSRQLRAHHALQGLRGDGIVPEACPLGDQLPGPGKQQWIQSPRHRHAP</sequence>
<feature type="region of interest" description="Disordered" evidence="1">
    <location>
        <begin position="347"/>
        <end position="369"/>
    </location>
</feature>
<gene>
    <name evidence="2" type="ORF">STIAU_8104</name>
</gene>
<reference evidence="2 3" key="1">
    <citation type="submission" date="2006-04" db="EMBL/GenBank/DDBJ databases">
        <authorList>
            <person name="Nierman W.C."/>
        </authorList>
    </citation>
    <scope>NUCLEOTIDE SEQUENCE [LARGE SCALE GENOMIC DNA]</scope>
    <source>
        <strain evidence="2 3">DW4/3-1</strain>
    </source>
</reference>
<dbReference type="AlphaFoldDB" id="Q08XU1"/>
<name>Q08XU1_STIAD</name>
<dbReference type="Proteomes" id="UP000032702">
    <property type="component" value="Unassembled WGS sequence"/>
</dbReference>
<evidence type="ECO:0000313" key="2">
    <source>
        <dbReference type="EMBL" id="EAU65314.1"/>
    </source>
</evidence>
<evidence type="ECO:0000313" key="3">
    <source>
        <dbReference type="Proteomes" id="UP000032702"/>
    </source>
</evidence>
<accession>Q08XU1</accession>
<organism evidence="2 3">
    <name type="scientific">Stigmatella aurantiaca (strain DW4/3-1)</name>
    <dbReference type="NCBI Taxonomy" id="378806"/>
    <lineage>
        <taxon>Bacteria</taxon>
        <taxon>Pseudomonadati</taxon>
        <taxon>Myxococcota</taxon>
        <taxon>Myxococcia</taxon>
        <taxon>Myxococcales</taxon>
        <taxon>Cystobacterineae</taxon>
        <taxon>Archangiaceae</taxon>
        <taxon>Stigmatella</taxon>
    </lineage>
</organism>
<dbReference type="EMBL" id="AAMD01000086">
    <property type="protein sequence ID" value="EAU65314.1"/>
    <property type="molecule type" value="Genomic_DNA"/>
</dbReference>
<protein>
    <submittedName>
        <fullName evidence="2">Uncharacterized protein</fullName>
    </submittedName>
</protein>
<proteinExistence type="predicted"/>